<comment type="caution">
    <text evidence="10">The sequence shown here is derived from an EMBL/GenBank/DDBJ whole genome shotgun (WGS) entry which is preliminary data.</text>
</comment>
<evidence type="ECO:0000256" key="7">
    <source>
        <dbReference type="SAM" id="Phobius"/>
    </source>
</evidence>
<evidence type="ECO:0000259" key="8">
    <source>
        <dbReference type="Pfam" id="PF13839"/>
    </source>
</evidence>
<evidence type="ECO:0000259" key="9">
    <source>
        <dbReference type="Pfam" id="PF14416"/>
    </source>
</evidence>
<name>A0A200QFC5_MACCD</name>
<keyword evidence="11" id="KW-1185">Reference proteome</keyword>
<proteinExistence type="inferred from homology"/>
<dbReference type="OrthoDB" id="737117at2759"/>
<evidence type="ECO:0000256" key="2">
    <source>
        <dbReference type="ARBA" id="ARBA00007727"/>
    </source>
</evidence>
<keyword evidence="4" id="KW-0735">Signal-anchor</keyword>
<dbReference type="InterPro" id="IPR029962">
    <property type="entry name" value="TBL"/>
</dbReference>
<keyword evidence="6 7" id="KW-0472">Membrane</keyword>
<evidence type="ECO:0000256" key="4">
    <source>
        <dbReference type="ARBA" id="ARBA00022968"/>
    </source>
</evidence>
<feature type="domain" description="Trichome birefringence-like C-terminal" evidence="8">
    <location>
        <begin position="130"/>
        <end position="404"/>
    </location>
</feature>
<dbReference type="PANTHER" id="PTHR32285:SF38">
    <property type="entry name" value="OS01G0614300 PROTEIN"/>
    <property type="match status" value="1"/>
</dbReference>
<dbReference type="GO" id="GO:0016020">
    <property type="term" value="C:membrane"/>
    <property type="evidence" value="ECO:0007669"/>
    <property type="project" value="UniProtKB-SubCell"/>
</dbReference>
<dbReference type="OMA" id="IAMKTWA"/>
<evidence type="ECO:0000256" key="5">
    <source>
        <dbReference type="ARBA" id="ARBA00022989"/>
    </source>
</evidence>
<keyword evidence="3 7" id="KW-0812">Transmembrane</keyword>
<feature type="transmembrane region" description="Helical" evidence="7">
    <location>
        <begin position="12"/>
        <end position="34"/>
    </location>
</feature>
<accession>A0A200QFC5</accession>
<evidence type="ECO:0000256" key="3">
    <source>
        <dbReference type="ARBA" id="ARBA00022692"/>
    </source>
</evidence>
<evidence type="ECO:0000313" key="10">
    <source>
        <dbReference type="EMBL" id="OVA09194.1"/>
    </source>
</evidence>
<dbReference type="Proteomes" id="UP000195402">
    <property type="component" value="Unassembled WGS sequence"/>
</dbReference>
<dbReference type="Pfam" id="PF13839">
    <property type="entry name" value="PC-Esterase"/>
    <property type="match status" value="1"/>
</dbReference>
<dbReference type="AlphaFoldDB" id="A0A200QFC5"/>
<comment type="subcellular location">
    <subcellularLocation>
        <location evidence="1">Membrane</location>
        <topology evidence="1">Single-pass membrane protein</topology>
    </subcellularLocation>
</comment>
<dbReference type="InterPro" id="IPR025846">
    <property type="entry name" value="TBL_N"/>
</dbReference>
<dbReference type="InterPro" id="IPR026057">
    <property type="entry name" value="TBL_C"/>
</dbReference>
<dbReference type="EMBL" id="MVGT01002164">
    <property type="protein sequence ID" value="OVA09194.1"/>
    <property type="molecule type" value="Genomic_DNA"/>
</dbReference>
<gene>
    <name evidence="10" type="ORF">BVC80_659g16</name>
</gene>
<dbReference type="Pfam" id="PF14416">
    <property type="entry name" value="PMR5N"/>
    <property type="match status" value="1"/>
</dbReference>
<dbReference type="PANTHER" id="PTHR32285">
    <property type="entry name" value="PROTEIN TRICHOME BIREFRINGENCE-LIKE 9-RELATED"/>
    <property type="match status" value="1"/>
</dbReference>
<evidence type="ECO:0000313" key="11">
    <source>
        <dbReference type="Proteomes" id="UP000195402"/>
    </source>
</evidence>
<dbReference type="GO" id="GO:0005794">
    <property type="term" value="C:Golgi apparatus"/>
    <property type="evidence" value="ECO:0007669"/>
    <property type="project" value="TreeGrafter"/>
</dbReference>
<evidence type="ECO:0000256" key="6">
    <source>
        <dbReference type="ARBA" id="ARBA00023136"/>
    </source>
</evidence>
<sequence>MTRQSISSSDRRILSLFPFVLASLLVIGTTRLVLENSHFKNNRLKPRLDRRISSFEGGDRILSKSNVSSRGTFLDQCNVFEGKWVLDNASYPLYTEQSCPYLTKQVTCQRNGRPDSLYQNWRWKPSSCNLPRWNGKEMLERLRGKRVIIVGDSLNRNQWESLSCLLYSAIPSRRALVDVRNGHYMIFKAKDYNCSVEFYWSPFLVQLDKTQHNSVKLLKLDTLSASATRWRDADIMVFNTGHWWTHRGKLQAWDFFQHEGKLVQNLEVEIAFEIAMKTWARWIDLNVNPSKTTVFFRGISPEHKGEQWCYNQTQPIKDDSYATSFPRPILEIVDKTIREMRTPVKYLNITKLSQYRKDAHPTVYTSKQGKLLTKDQREKPEQYADCNHWCLPGLPDTWNSLLFTSIFFDSWRDIL</sequence>
<evidence type="ECO:0000256" key="1">
    <source>
        <dbReference type="ARBA" id="ARBA00004167"/>
    </source>
</evidence>
<dbReference type="InParanoid" id="A0A200QFC5"/>
<protein>
    <submittedName>
        <fullName evidence="10">PMR5 N-terminal domain</fullName>
    </submittedName>
</protein>
<keyword evidence="5 7" id="KW-1133">Transmembrane helix</keyword>
<reference evidence="10 11" key="1">
    <citation type="journal article" date="2017" name="Mol. Plant">
        <title>The Genome of Medicinal Plant Macleaya cordata Provides New Insights into Benzylisoquinoline Alkaloids Metabolism.</title>
        <authorList>
            <person name="Liu X."/>
            <person name="Liu Y."/>
            <person name="Huang P."/>
            <person name="Ma Y."/>
            <person name="Qing Z."/>
            <person name="Tang Q."/>
            <person name="Cao H."/>
            <person name="Cheng P."/>
            <person name="Zheng Y."/>
            <person name="Yuan Z."/>
            <person name="Zhou Y."/>
            <person name="Liu J."/>
            <person name="Tang Z."/>
            <person name="Zhuo Y."/>
            <person name="Zhang Y."/>
            <person name="Yu L."/>
            <person name="Huang J."/>
            <person name="Yang P."/>
            <person name="Peng Q."/>
            <person name="Zhang J."/>
            <person name="Jiang W."/>
            <person name="Zhang Z."/>
            <person name="Lin K."/>
            <person name="Ro D.K."/>
            <person name="Chen X."/>
            <person name="Xiong X."/>
            <person name="Shang Y."/>
            <person name="Huang S."/>
            <person name="Zeng J."/>
        </authorList>
    </citation>
    <scope>NUCLEOTIDE SEQUENCE [LARGE SCALE GENOMIC DNA]</scope>
    <source>
        <strain evidence="11">cv. BLH2017</strain>
        <tissue evidence="10">Root</tissue>
    </source>
</reference>
<dbReference type="GO" id="GO:0016413">
    <property type="term" value="F:O-acetyltransferase activity"/>
    <property type="evidence" value="ECO:0007669"/>
    <property type="project" value="InterPro"/>
</dbReference>
<feature type="domain" description="Trichome birefringence-like N-terminal" evidence="9">
    <location>
        <begin position="76"/>
        <end position="129"/>
    </location>
</feature>
<comment type="similarity">
    <text evidence="2">Belongs to the PC-esterase family. TBL subfamily.</text>
</comment>
<organism evidence="10 11">
    <name type="scientific">Macleaya cordata</name>
    <name type="common">Five-seeded plume-poppy</name>
    <name type="synonym">Bocconia cordata</name>
    <dbReference type="NCBI Taxonomy" id="56857"/>
    <lineage>
        <taxon>Eukaryota</taxon>
        <taxon>Viridiplantae</taxon>
        <taxon>Streptophyta</taxon>
        <taxon>Embryophyta</taxon>
        <taxon>Tracheophyta</taxon>
        <taxon>Spermatophyta</taxon>
        <taxon>Magnoliopsida</taxon>
        <taxon>Ranunculales</taxon>
        <taxon>Papaveraceae</taxon>
        <taxon>Papaveroideae</taxon>
        <taxon>Macleaya</taxon>
    </lineage>
</organism>